<evidence type="ECO:0000256" key="1">
    <source>
        <dbReference type="ARBA" id="ARBA00009835"/>
    </source>
</evidence>
<dbReference type="InterPro" id="IPR006823">
    <property type="entry name" value="Ceramidase_alk"/>
</dbReference>
<feature type="domain" description="Neutral/alkaline non-lysosomal ceramidase N-terminal" evidence="8">
    <location>
        <begin position="31"/>
        <end position="539"/>
    </location>
</feature>
<dbReference type="PANTHER" id="PTHR12670:SF1">
    <property type="entry name" value="NEUTRAL CERAMIDASE"/>
    <property type="match status" value="1"/>
</dbReference>
<dbReference type="EC" id="3.5.1.23" evidence="2 7"/>
<dbReference type="GO" id="GO:0042759">
    <property type="term" value="P:long-chain fatty acid biosynthetic process"/>
    <property type="evidence" value="ECO:0007669"/>
    <property type="project" value="TreeGrafter"/>
</dbReference>
<reference evidence="10" key="2">
    <citation type="submission" date="2024-08" db="UniProtKB">
        <authorList>
            <consortium name="EnsemblMetazoa"/>
        </authorList>
    </citation>
    <scope>IDENTIFICATION</scope>
</reference>
<keyword evidence="6" id="KW-0862">Zinc</keyword>
<keyword evidence="7" id="KW-0746">Sphingolipid metabolism</keyword>
<proteinExistence type="inferred from homology"/>
<evidence type="ECO:0000256" key="6">
    <source>
        <dbReference type="PIRSR" id="PIRSR606823-2"/>
    </source>
</evidence>
<evidence type="ECO:0000259" key="9">
    <source>
        <dbReference type="Pfam" id="PF17048"/>
    </source>
</evidence>
<evidence type="ECO:0000256" key="7">
    <source>
        <dbReference type="RuleBase" id="RU366019"/>
    </source>
</evidence>
<dbReference type="InterPro" id="IPR031329">
    <property type="entry name" value="NEUT/ALK_ceramidase_N"/>
</dbReference>
<evidence type="ECO:0000256" key="4">
    <source>
        <dbReference type="ARBA" id="ARBA00022801"/>
    </source>
</evidence>
<dbReference type="GO" id="GO:0017040">
    <property type="term" value="F:N-acylsphingosine amidohydrolase activity"/>
    <property type="evidence" value="ECO:0007669"/>
    <property type="project" value="UniProtKB-UniRule"/>
</dbReference>
<dbReference type="GO" id="GO:0046872">
    <property type="term" value="F:metal ion binding"/>
    <property type="evidence" value="ECO:0007669"/>
    <property type="project" value="UniProtKB-KW"/>
</dbReference>
<accession>A0AAR5PQS4</accession>
<dbReference type="AlphaFoldDB" id="A0AAR5PQS4"/>
<protein>
    <recommendedName>
        <fullName evidence="3 7">Neutral ceramidase</fullName>
        <ecNumber evidence="2 7">3.5.1.23</ecNumber>
    </recommendedName>
</protein>
<feature type="binding site" evidence="6">
    <location>
        <position position="121"/>
    </location>
    <ligand>
        <name>Zn(2+)</name>
        <dbReference type="ChEBI" id="CHEBI:29105"/>
    </ligand>
</feature>
<dbReference type="Gene3D" id="2.60.40.2300">
    <property type="entry name" value="Neutral/alkaline non-lysosomal ceramidase, C-terminal domain"/>
    <property type="match status" value="1"/>
</dbReference>
<reference evidence="11" key="1">
    <citation type="journal article" date="2013" name="Genome Biol.">
        <title>Draft genome of the mountain pine beetle, Dendroctonus ponderosae Hopkins, a major forest pest.</title>
        <authorList>
            <person name="Keeling C.I."/>
            <person name="Yuen M.M."/>
            <person name="Liao N.Y."/>
            <person name="Docking T.R."/>
            <person name="Chan S.K."/>
            <person name="Taylor G.A."/>
            <person name="Palmquist D.L."/>
            <person name="Jackman S.D."/>
            <person name="Nguyen A."/>
            <person name="Li M."/>
            <person name="Henderson H."/>
            <person name="Janes J.K."/>
            <person name="Zhao Y."/>
            <person name="Pandoh P."/>
            <person name="Moore R."/>
            <person name="Sperling F.A."/>
            <person name="Huber D.P."/>
            <person name="Birol I."/>
            <person name="Jones S.J."/>
            <person name="Bohlmann J."/>
        </authorList>
    </citation>
    <scope>NUCLEOTIDE SEQUENCE</scope>
</reference>
<keyword evidence="11" id="KW-1185">Reference proteome</keyword>
<evidence type="ECO:0000256" key="3">
    <source>
        <dbReference type="ARBA" id="ARBA00019235"/>
    </source>
</evidence>
<comment type="similarity">
    <text evidence="1 7">Belongs to the neutral ceramidase family.</text>
</comment>
<dbReference type="EnsemblMetazoa" id="XM_019907804.1">
    <property type="protein sequence ID" value="XP_019763363.1"/>
    <property type="gene ID" value="LOC109539809"/>
</dbReference>
<feature type="binding site" evidence="6">
    <location>
        <position position="471"/>
    </location>
    <ligand>
        <name>Zn(2+)</name>
        <dbReference type="ChEBI" id="CHEBI:29105"/>
    </ligand>
</feature>
<feature type="domain" description="Neutral/alkaline non-lysosomal ceramidase C-terminal" evidence="9">
    <location>
        <begin position="542"/>
        <end position="704"/>
    </location>
</feature>
<evidence type="ECO:0000259" key="8">
    <source>
        <dbReference type="Pfam" id="PF04734"/>
    </source>
</evidence>
<dbReference type="GO" id="GO:0016020">
    <property type="term" value="C:membrane"/>
    <property type="evidence" value="ECO:0007669"/>
    <property type="project" value="GOC"/>
</dbReference>
<sequence>MKKLIALPSCNQTLLLLWISSGLLPIVFGTYQVGVGRADMTGPSAEITLMGYAKLTQKGCGIHLRQFARAFIFDDGTTRVVFVSADACMISHGLKNAVMEKLETKYNSTYTFENFILSGTHTHGAPGGFLMDVLYDITQLGYCKETLNAYANGIFLAIQRAHENIVEARVFINSVDVVNANINRSPASYEKNPQEERDKYDYNTDKTLRQLKITRSSDNVVIGAINWYAVHAVSVNNTNCLVTADNVGHASILLEAEYNPNSVIGQGSFVGAFASSNLGDVSPNLKGPICVNTGEECDYQTSTCNGENKYCIAMGPGDDMYESEEIIATRLFGKAKELLLNETSQEVTGPIKYIHQWVEMANQTAQIQNANGTIETVHGCLPAMGYAFAAGTTDGPGEFDFKQAQITDNPFWNLIRDFIFPPEPQDIECHYPKPILMNTGRLTVPYSWQPKIVSTQILLLGNFAMIAVPGEFTTMSGRRLRDTVKTALISSGGDPTTEVVLTGLSNTYTSYIATFEEYQLQRYEGAATIFGPHTLQIYQSIYKNLAEAIIQDRKVAAGPLPEDLSKKNLLSLITPVIFDTAGWFWNFGDVTQQPPDAAKIGDSVSVKFIAGHPRNDLMSEKTFLTVEKQNGANNWTVMATDANFETKFIWKRTNVIKGGSEVEIRWLIRDNVEPGTYRISHFGNYKYILGGIYPYKGTSKSFVVTKS</sequence>
<organism evidence="10 11">
    <name type="scientific">Dendroctonus ponderosae</name>
    <name type="common">Mountain pine beetle</name>
    <dbReference type="NCBI Taxonomy" id="77166"/>
    <lineage>
        <taxon>Eukaryota</taxon>
        <taxon>Metazoa</taxon>
        <taxon>Ecdysozoa</taxon>
        <taxon>Arthropoda</taxon>
        <taxon>Hexapoda</taxon>
        <taxon>Insecta</taxon>
        <taxon>Pterygota</taxon>
        <taxon>Neoptera</taxon>
        <taxon>Endopterygota</taxon>
        <taxon>Coleoptera</taxon>
        <taxon>Polyphaga</taxon>
        <taxon>Cucujiformia</taxon>
        <taxon>Curculionidae</taxon>
        <taxon>Scolytinae</taxon>
        <taxon>Dendroctonus</taxon>
    </lineage>
</organism>
<evidence type="ECO:0000256" key="5">
    <source>
        <dbReference type="PIRSR" id="PIRSR606823-1"/>
    </source>
</evidence>
<keyword evidence="4 7" id="KW-0378">Hydrolase</keyword>
<dbReference type="InterPro" id="IPR038445">
    <property type="entry name" value="NCDase_C_sf"/>
</dbReference>
<dbReference type="GO" id="GO:0046514">
    <property type="term" value="P:ceramide catabolic process"/>
    <property type="evidence" value="ECO:0007669"/>
    <property type="project" value="InterPro"/>
</dbReference>
<comment type="cofactor">
    <cofactor evidence="6">
        <name>Zn(2+)</name>
        <dbReference type="ChEBI" id="CHEBI:29105"/>
    </cofactor>
    <text evidence="6">Binds 1 zinc ion per subunit.</text>
</comment>
<dbReference type="Proteomes" id="UP000019118">
    <property type="component" value="Unassembled WGS sequence"/>
</dbReference>
<dbReference type="GO" id="GO:0005576">
    <property type="term" value="C:extracellular region"/>
    <property type="evidence" value="ECO:0007669"/>
    <property type="project" value="TreeGrafter"/>
</dbReference>
<feature type="active site" description="Nucleophile" evidence="5">
    <location>
        <position position="282"/>
    </location>
</feature>
<evidence type="ECO:0000256" key="2">
    <source>
        <dbReference type="ARBA" id="ARBA00011891"/>
    </source>
</evidence>
<dbReference type="Pfam" id="PF17048">
    <property type="entry name" value="Ceramidse_alk_C"/>
    <property type="match status" value="1"/>
</dbReference>
<name>A0AAR5PQS4_DENPD</name>
<comment type="catalytic activity">
    <reaction evidence="7">
        <text>an N-acylsphing-4-enine + H2O = sphing-4-enine + a fatty acid</text>
        <dbReference type="Rhea" id="RHEA:20856"/>
        <dbReference type="ChEBI" id="CHEBI:15377"/>
        <dbReference type="ChEBI" id="CHEBI:28868"/>
        <dbReference type="ChEBI" id="CHEBI:52639"/>
        <dbReference type="ChEBI" id="CHEBI:57756"/>
        <dbReference type="EC" id="3.5.1.23"/>
    </reaction>
</comment>
<keyword evidence="7" id="KW-0443">Lipid metabolism</keyword>
<dbReference type="InterPro" id="IPR031331">
    <property type="entry name" value="NEUT/ALK_ceramidase_C"/>
</dbReference>
<feature type="binding site" evidence="6">
    <location>
        <position position="231"/>
    </location>
    <ligand>
        <name>Zn(2+)</name>
        <dbReference type="ChEBI" id="CHEBI:29105"/>
    </ligand>
</feature>
<evidence type="ECO:0000313" key="11">
    <source>
        <dbReference type="Proteomes" id="UP000019118"/>
    </source>
</evidence>
<dbReference type="GO" id="GO:0046512">
    <property type="term" value="P:sphingosine biosynthetic process"/>
    <property type="evidence" value="ECO:0007669"/>
    <property type="project" value="TreeGrafter"/>
</dbReference>
<dbReference type="Pfam" id="PF04734">
    <property type="entry name" value="Ceramidase_alk"/>
    <property type="match status" value="1"/>
</dbReference>
<dbReference type="PANTHER" id="PTHR12670">
    <property type="entry name" value="CERAMIDASE"/>
    <property type="match status" value="1"/>
</dbReference>
<evidence type="ECO:0000313" key="10">
    <source>
        <dbReference type="EnsemblMetazoa" id="XP_019763363.1"/>
    </source>
</evidence>
<keyword evidence="6" id="KW-0479">Metal-binding</keyword>
<feature type="binding site" evidence="6">
    <location>
        <position position="511"/>
    </location>
    <ligand>
        <name>Zn(2+)</name>
        <dbReference type="ChEBI" id="CHEBI:29105"/>
    </ligand>
</feature>